<accession>A0ACA9K251</accession>
<dbReference type="Proteomes" id="UP000789860">
    <property type="component" value="Unassembled WGS sequence"/>
</dbReference>
<comment type="caution">
    <text evidence="1">The sequence shown here is derived from an EMBL/GenBank/DDBJ whole genome shotgun (WGS) entry which is preliminary data.</text>
</comment>
<name>A0ACA9K251_9GLOM</name>
<reference evidence="1" key="1">
    <citation type="submission" date="2021-06" db="EMBL/GenBank/DDBJ databases">
        <authorList>
            <person name="Kallberg Y."/>
            <person name="Tangrot J."/>
            <person name="Rosling A."/>
        </authorList>
    </citation>
    <scope>NUCLEOTIDE SEQUENCE</scope>
    <source>
        <strain evidence="1">AU212A</strain>
    </source>
</reference>
<keyword evidence="2" id="KW-1185">Reference proteome</keyword>
<evidence type="ECO:0000313" key="2">
    <source>
        <dbReference type="Proteomes" id="UP000789860"/>
    </source>
</evidence>
<protein>
    <submittedName>
        <fullName evidence="1">1867_t:CDS:1</fullName>
    </submittedName>
</protein>
<organism evidence="1 2">
    <name type="scientific">Scutellospora calospora</name>
    <dbReference type="NCBI Taxonomy" id="85575"/>
    <lineage>
        <taxon>Eukaryota</taxon>
        <taxon>Fungi</taxon>
        <taxon>Fungi incertae sedis</taxon>
        <taxon>Mucoromycota</taxon>
        <taxon>Glomeromycotina</taxon>
        <taxon>Glomeromycetes</taxon>
        <taxon>Diversisporales</taxon>
        <taxon>Gigasporaceae</taxon>
        <taxon>Scutellospora</taxon>
    </lineage>
</organism>
<feature type="non-terminal residue" evidence="1">
    <location>
        <position position="86"/>
    </location>
</feature>
<evidence type="ECO:0000313" key="1">
    <source>
        <dbReference type="EMBL" id="CAG8447479.1"/>
    </source>
</evidence>
<proteinExistence type="predicted"/>
<sequence length="86" mass="10018">MEIEETHEDLQLVPSSTTNLSSGSTSQTSYLRKRPTHKPTSAEEEILKQLEEYKDSTVLPAEVLNELVQSLSKHTDYWTRKRIWDR</sequence>
<gene>
    <name evidence="1" type="ORF">SCALOS_LOCUS1013</name>
</gene>
<dbReference type="EMBL" id="CAJVPM010000583">
    <property type="protein sequence ID" value="CAG8447479.1"/>
    <property type="molecule type" value="Genomic_DNA"/>
</dbReference>